<dbReference type="Proteomes" id="UP000256690">
    <property type="component" value="Unassembled WGS sequence"/>
</dbReference>
<accession>A0A3D8QIZ7</accession>
<dbReference type="GeneID" id="38120759"/>
<evidence type="ECO:0000313" key="3">
    <source>
        <dbReference type="Proteomes" id="UP000256690"/>
    </source>
</evidence>
<evidence type="ECO:0008006" key="4">
    <source>
        <dbReference type="Google" id="ProtNLM"/>
    </source>
</evidence>
<dbReference type="AlphaFoldDB" id="A0A3D8QIZ7"/>
<dbReference type="RefSeq" id="XP_026598848.1">
    <property type="nucleotide sequence ID" value="XM_026752405.1"/>
</dbReference>
<dbReference type="OrthoDB" id="5326346at2759"/>
<keyword evidence="3" id="KW-1185">Reference proteome</keyword>
<gene>
    <name evidence="2" type="ORF">DSM5745_10389</name>
</gene>
<evidence type="ECO:0000313" key="2">
    <source>
        <dbReference type="EMBL" id="RDW61717.1"/>
    </source>
</evidence>
<evidence type="ECO:0000256" key="1">
    <source>
        <dbReference type="SAM" id="MobiDB-lite"/>
    </source>
</evidence>
<dbReference type="STRING" id="1810919.A0A3D8QIZ7"/>
<sequence>MKRPISPDPQPGSSPATETTKKACLQPATNSPKEGSPASVPIVGADEACARKLNITCTYPQPVSVEDDDTYDLDPTGDIVIVLGDEDRLLPSDLAELTPEWLSNAKNRRDPDPTGDEEYREYQIRCSSKHLMLASKTFERQLPYFMDEIEKHGFVEIGLFDEPPRIFLLVLMIIHGRTRLLPRKIGLSTLAGVAELSHKLECEEAVNASAQLWISKFGKDLPRVYSKYARWWLQISWVFQGKYVFQKITKVIQATSTDAIEGNLLCVPDTIIDELNEARYRCIEHLISALQGLLKDLATGDNNSQWCTPTDPDSKHLCLSSVLGDLTTHMYSEGLLIPEPKRPYPGIGFGPLMERFVAKAEDSSYSCHGSEEPECRLLARITRLFKDIQQPLGLDINSSQLAGLEEDAEQ</sequence>
<reference evidence="2 3" key="1">
    <citation type="journal article" date="2018" name="IMA Fungus">
        <title>IMA Genome-F 9: Draft genome sequence of Annulohypoxylon stygium, Aspergillus mulundensis, Berkeleyomyces basicola (syn. Thielaviopsis basicola), Ceratocystis smalleyi, two Cercospora beticola strains, Coleophoma cylindrospora, Fusarium fracticaudum, Phialophora cf. hyalina, and Morchella septimelata.</title>
        <authorList>
            <person name="Wingfield B.D."/>
            <person name="Bills G.F."/>
            <person name="Dong Y."/>
            <person name="Huang W."/>
            <person name="Nel W.J."/>
            <person name="Swalarsk-Parry B.S."/>
            <person name="Vaghefi N."/>
            <person name="Wilken P.M."/>
            <person name="An Z."/>
            <person name="de Beer Z.W."/>
            <person name="De Vos L."/>
            <person name="Chen L."/>
            <person name="Duong T.A."/>
            <person name="Gao Y."/>
            <person name="Hammerbacher A."/>
            <person name="Kikkert J.R."/>
            <person name="Li Y."/>
            <person name="Li H."/>
            <person name="Li K."/>
            <person name="Li Q."/>
            <person name="Liu X."/>
            <person name="Ma X."/>
            <person name="Naidoo K."/>
            <person name="Pethybridge S.J."/>
            <person name="Sun J."/>
            <person name="Steenkamp E.T."/>
            <person name="van der Nest M.A."/>
            <person name="van Wyk S."/>
            <person name="Wingfield M.J."/>
            <person name="Xiong C."/>
            <person name="Yue Q."/>
            <person name="Zhang X."/>
        </authorList>
    </citation>
    <scope>NUCLEOTIDE SEQUENCE [LARGE SCALE GENOMIC DNA]</scope>
    <source>
        <strain evidence="2 3">DSM 5745</strain>
    </source>
</reference>
<feature type="compositionally biased region" description="Pro residues" evidence="1">
    <location>
        <begin position="1"/>
        <end position="12"/>
    </location>
</feature>
<proteinExistence type="predicted"/>
<protein>
    <recommendedName>
        <fullName evidence="4">BTB domain-containing protein</fullName>
    </recommendedName>
</protein>
<dbReference type="EMBL" id="PVWQ01000016">
    <property type="protein sequence ID" value="RDW61717.1"/>
    <property type="molecule type" value="Genomic_DNA"/>
</dbReference>
<organism evidence="2 3">
    <name type="scientific">Aspergillus mulundensis</name>
    <dbReference type="NCBI Taxonomy" id="1810919"/>
    <lineage>
        <taxon>Eukaryota</taxon>
        <taxon>Fungi</taxon>
        <taxon>Dikarya</taxon>
        <taxon>Ascomycota</taxon>
        <taxon>Pezizomycotina</taxon>
        <taxon>Eurotiomycetes</taxon>
        <taxon>Eurotiomycetidae</taxon>
        <taxon>Eurotiales</taxon>
        <taxon>Aspergillaceae</taxon>
        <taxon>Aspergillus</taxon>
        <taxon>Aspergillus subgen. Nidulantes</taxon>
    </lineage>
</organism>
<comment type="caution">
    <text evidence="2">The sequence shown here is derived from an EMBL/GenBank/DDBJ whole genome shotgun (WGS) entry which is preliminary data.</text>
</comment>
<feature type="region of interest" description="Disordered" evidence="1">
    <location>
        <begin position="1"/>
        <end position="40"/>
    </location>
</feature>
<name>A0A3D8QIZ7_9EURO</name>